<proteinExistence type="predicted"/>
<protein>
    <submittedName>
        <fullName evidence="2">Uncharacterized membrane protein YoaT (DUF817 family)</fullName>
    </submittedName>
</protein>
<keyword evidence="1" id="KW-1133">Transmembrane helix</keyword>
<evidence type="ECO:0000313" key="2">
    <source>
        <dbReference type="EMBL" id="ROR80559.1"/>
    </source>
</evidence>
<dbReference type="InterPro" id="IPR008535">
    <property type="entry name" value="DUF817"/>
</dbReference>
<dbReference type="Proteomes" id="UP000266915">
    <property type="component" value="Unassembled WGS sequence"/>
</dbReference>
<feature type="transmembrane region" description="Helical" evidence="1">
    <location>
        <begin position="114"/>
        <end position="131"/>
    </location>
</feature>
<comment type="caution">
    <text evidence="2">The sequence shown here is derived from an EMBL/GenBank/DDBJ whole genome shotgun (WGS) entry which is preliminary data.</text>
</comment>
<reference evidence="2 3" key="1">
    <citation type="submission" date="2018-11" db="EMBL/GenBank/DDBJ databases">
        <title>Sequencing the genomes of 1000 actinobacteria strains.</title>
        <authorList>
            <person name="Klenk H.-P."/>
        </authorList>
    </citation>
    <scope>NUCLEOTIDE SEQUENCE [LARGE SCALE GENOMIC DNA]</scope>
    <source>
        <strain evidence="2 3">DSM 14012</strain>
    </source>
</reference>
<dbReference type="AlphaFoldDB" id="A0A3N2BZ72"/>
<feature type="transmembrane region" description="Helical" evidence="1">
    <location>
        <begin position="87"/>
        <end position="107"/>
    </location>
</feature>
<dbReference type="RefSeq" id="WP_085511947.1">
    <property type="nucleotide sequence ID" value="NZ_FXAP01000003.1"/>
</dbReference>
<feature type="transmembrane region" description="Helical" evidence="1">
    <location>
        <begin position="237"/>
        <end position="262"/>
    </location>
</feature>
<dbReference type="EMBL" id="RKHL01000001">
    <property type="protein sequence ID" value="ROR80559.1"/>
    <property type="molecule type" value="Genomic_DNA"/>
</dbReference>
<feature type="transmembrane region" description="Helical" evidence="1">
    <location>
        <begin position="208"/>
        <end position="225"/>
    </location>
</feature>
<sequence length="305" mass="34708">MSEPPTPADGAGRDARRVDQHELTVVERWIDDRANRLLREAPDGGARAKAVEFLVFGAKQAWACIFGAAMLAVIVAARLWYPDDVWLARNDALVVAAIVIQVVMIVTRLETGRELWVIVLFHVVGTGMELFKTGVGSWEYDGGGVLHLGAVPLYTGFMYAAVGSYMVRVYRLFDLRFDRYPRVWLTTIIAAGIYVNFFSQHFIVDLRWVLLASVLVVFTRTMMHFRVFRRTHRMPVLVAFLLVACFIWIAENVGTITGAWLYPNQEDGWQLVPLTKLVSWFLLMMISVVMVTWVYPPKRPDRLPT</sequence>
<feature type="transmembrane region" description="Helical" evidence="1">
    <location>
        <begin position="277"/>
        <end position="295"/>
    </location>
</feature>
<feature type="transmembrane region" description="Helical" evidence="1">
    <location>
        <begin position="151"/>
        <end position="170"/>
    </location>
</feature>
<gene>
    <name evidence="2" type="ORF">EDD42_0600</name>
</gene>
<dbReference type="Pfam" id="PF05675">
    <property type="entry name" value="DUF817"/>
    <property type="match status" value="1"/>
</dbReference>
<keyword evidence="3" id="KW-1185">Reference proteome</keyword>
<feature type="transmembrane region" description="Helical" evidence="1">
    <location>
        <begin position="61"/>
        <end position="81"/>
    </location>
</feature>
<evidence type="ECO:0000256" key="1">
    <source>
        <dbReference type="SAM" id="Phobius"/>
    </source>
</evidence>
<keyword evidence="1" id="KW-0472">Membrane</keyword>
<keyword evidence="1" id="KW-0812">Transmembrane</keyword>
<evidence type="ECO:0000313" key="3">
    <source>
        <dbReference type="Proteomes" id="UP000266915"/>
    </source>
</evidence>
<organism evidence="2 3">
    <name type="scientific">Plantibacter flavus</name>
    <dbReference type="NCBI Taxonomy" id="150123"/>
    <lineage>
        <taxon>Bacteria</taxon>
        <taxon>Bacillati</taxon>
        <taxon>Actinomycetota</taxon>
        <taxon>Actinomycetes</taxon>
        <taxon>Micrococcales</taxon>
        <taxon>Microbacteriaceae</taxon>
        <taxon>Plantibacter</taxon>
    </lineage>
</organism>
<feature type="transmembrane region" description="Helical" evidence="1">
    <location>
        <begin position="182"/>
        <end position="202"/>
    </location>
</feature>
<name>A0A3N2BZ72_9MICO</name>
<accession>A0A3N2BZ72</accession>
<dbReference type="PIRSF" id="PIRSF009141">
    <property type="entry name" value="UCP009141"/>
    <property type="match status" value="1"/>
</dbReference>